<organism evidence="4 5">
    <name type="scientific">Hydra vulgaris</name>
    <name type="common">Hydra</name>
    <name type="synonym">Hydra attenuata</name>
    <dbReference type="NCBI Taxonomy" id="6087"/>
    <lineage>
        <taxon>Eukaryota</taxon>
        <taxon>Metazoa</taxon>
        <taxon>Cnidaria</taxon>
        <taxon>Hydrozoa</taxon>
        <taxon>Hydroidolina</taxon>
        <taxon>Anthoathecata</taxon>
        <taxon>Aplanulata</taxon>
        <taxon>Hydridae</taxon>
        <taxon>Hydra</taxon>
    </lineage>
</organism>
<feature type="compositionally biased region" description="Polar residues" evidence="2">
    <location>
        <begin position="112"/>
        <end position="133"/>
    </location>
</feature>
<dbReference type="InterPro" id="IPR035979">
    <property type="entry name" value="RBD_domain_sf"/>
</dbReference>
<dbReference type="Proteomes" id="UP001652625">
    <property type="component" value="Chromosome 12"/>
</dbReference>
<dbReference type="Gene3D" id="3.30.70.330">
    <property type="match status" value="1"/>
</dbReference>
<evidence type="ECO:0000313" key="4">
    <source>
        <dbReference type="Proteomes" id="UP001652625"/>
    </source>
</evidence>
<dbReference type="GeneID" id="100197749"/>
<dbReference type="SMART" id="SM00360">
    <property type="entry name" value="RRM"/>
    <property type="match status" value="1"/>
</dbReference>
<dbReference type="SUPFAM" id="SSF54928">
    <property type="entry name" value="RNA-binding domain, RBD"/>
    <property type="match status" value="1"/>
</dbReference>
<evidence type="ECO:0000256" key="1">
    <source>
        <dbReference type="ARBA" id="ARBA00022884"/>
    </source>
</evidence>
<protein>
    <submittedName>
        <fullName evidence="5">Protein boule-like</fullName>
    </submittedName>
</protein>
<dbReference type="InterPro" id="IPR012677">
    <property type="entry name" value="Nucleotide-bd_a/b_plait_sf"/>
</dbReference>
<name>A0ABM4D3B1_HYDVU</name>
<dbReference type="RefSeq" id="XP_065668748.1">
    <property type="nucleotide sequence ID" value="XM_065812676.1"/>
</dbReference>
<dbReference type="PANTHER" id="PTHR11176">
    <property type="entry name" value="BOULE-RELATED"/>
    <property type="match status" value="1"/>
</dbReference>
<evidence type="ECO:0000313" key="5">
    <source>
        <dbReference type="RefSeq" id="XP_065668748.1"/>
    </source>
</evidence>
<evidence type="ECO:0000259" key="3">
    <source>
        <dbReference type="SMART" id="SM00360"/>
    </source>
</evidence>
<feature type="region of interest" description="Disordered" evidence="2">
    <location>
        <begin position="110"/>
        <end position="133"/>
    </location>
</feature>
<evidence type="ECO:0000256" key="2">
    <source>
        <dbReference type="SAM" id="MobiDB-lite"/>
    </source>
</evidence>
<feature type="domain" description="RRM" evidence="3">
    <location>
        <begin position="34"/>
        <end position="106"/>
    </location>
</feature>
<dbReference type="InterPro" id="IPR000504">
    <property type="entry name" value="RRM_dom"/>
</dbReference>
<sequence length="228" mass="25221">MSSLMSSQGPLKAIHIQVPIGIPTPDGGLEIPNRVFLGGIPTETTELELELFFSDYGLVKDVRIVTDRVTGECKGYGFVTFDENEDINELVVKKSINMKGKKLRVRKAIRRNGSQFNSGNSTECSPSGGNSPLSKGFDENDHQFLLIPQQSSTPSQFPILSSHMMYPTSSHIYTSAGPMTVTPRIIPSPHVIAGTQPYHTPVMYPVYYFPCANQQMQMNCSMIQQMTI</sequence>
<keyword evidence="1" id="KW-0694">RNA-binding</keyword>
<dbReference type="PANTHER" id="PTHR11176:SF57">
    <property type="entry name" value="PROTEIN BOULE"/>
    <property type="match status" value="1"/>
</dbReference>
<keyword evidence="4" id="KW-1185">Reference proteome</keyword>
<accession>A0ABM4D3B1</accession>
<dbReference type="Pfam" id="PF00076">
    <property type="entry name" value="RRM_1"/>
    <property type="match status" value="1"/>
</dbReference>
<gene>
    <name evidence="5" type="primary">LOC100197749</name>
</gene>
<proteinExistence type="predicted"/>
<reference evidence="5" key="1">
    <citation type="submission" date="2025-08" db="UniProtKB">
        <authorList>
            <consortium name="RefSeq"/>
        </authorList>
    </citation>
    <scope>IDENTIFICATION</scope>
</reference>